<dbReference type="CDD" id="cd03469">
    <property type="entry name" value="Rieske_RO_Alpha_N"/>
    <property type="match status" value="1"/>
</dbReference>
<reference evidence="8" key="1">
    <citation type="submission" date="2017-08" db="EMBL/GenBank/DDBJ databases">
        <authorList>
            <person name="Polle J.E."/>
            <person name="Barry K."/>
            <person name="Cushman J."/>
            <person name="Schmutz J."/>
            <person name="Tran D."/>
            <person name="Hathwaick L.T."/>
            <person name="Yim W.C."/>
            <person name="Jenkins J."/>
            <person name="Mckie-Krisberg Z.M."/>
            <person name="Prochnik S."/>
            <person name="Lindquist E."/>
            <person name="Dockter R.B."/>
            <person name="Adam C."/>
            <person name="Molina H."/>
            <person name="Bunkerborg J."/>
            <person name="Jin E."/>
            <person name="Buchheim M."/>
            <person name="Magnuson J."/>
        </authorList>
    </citation>
    <scope>NUCLEOTIDE SEQUENCE</scope>
    <source>
        <strain evidence="8">CCAP 19/18</strain>
    </source>
</reference>
<dbReference type="Proteomes" id="UP000815325">
    <property type="component" value="Unassembled WGS sequence"/>
</dbReference>
<dbReference type="EMBL" id="MU070454">
    <property type="protein sequence ID" value="KAF5827662.1"/>
    <property type="molecule type" value="Genomic_DNA"/>
</dbReference>
<evidence type="ECO:0000256" key="6">
    <source>
        <dbReference type="SAM" id="MobiDB-lite"/>
    </source>
</evidence>
<accession>A0ABQ7FZ86</accession>
<keyword evidence="3" id="KW-0560">Oxidoreductase</keyword>
<evidence type="ECO:0000256" key="5">
    <source>
        <dbReference type="ARBA" id="ARBA00023014"/>
    </source>
</evidence>
<dbReference type="SUPFAM" id="SSF50022">
    <property type="entry name" value="ISP domain"/>
    <property type="match status" value="1"/>
</dbReference>
<dbReference type="PANTHER" id="PTHR21266">
    <property type="entry name" value="IRON-SULFUR DOMAIN CONTAINING PROTEIN"/>
    <property type="match status" value="1"/>
</dbReference>
<feature type="compositionally biased region" description="Polar residues" evidence="6">
    <location>
        <begin position="54"/>
        <end position="71"/>
    </location>
</feature>
<feature type="compositionally biased region" description="Polar residues" evidence="6">
    <location>
        <begin position="227"/>
        <end position="243"/>
    </location>
</feature>
<dbReference type="PROSITE" id="PS51296">
    <property type="entry name" value="RIESKE"/>
    <property type="match status" value="1"/>
</dbReference>
<dbReference type="Pfam" id="PF00355">
    <property type="entry name" value="Rieske"/>
    <property type="match status" value="1"/>
</dbReference>
<name>A0ABQ7FZ86_DUNSA</name>
<dbReference type="Gene3D" id="2.102.10.10">
    <property type="entry name" value="Rieske [2Fe-2S] iron-sulphur domain"/>
    <property type="match status" value="1"/>
</dbReference>
<keyword evidence="1" id="KW-0001">2Fe-2S</keyword>
<dbReference type="InterPro" id="IPR017941">
    <property type="entry name" value="Rieske_2Fe-2S"/>
</dbReference>
<sequence length="666" mass="73574">MTSLTSAGSIRGVATLHPPIHTHLAHSIRRPARRRFSCNAAHTNGKDEVRKDGTGSSSRTGETDSISQPPQQVEPGLAPLPPQSIDEESPFIEPLLRNLVLGVSAGFLLELVHVLSETCAVAGGSLAALPAALHNTTAHLSPLWVADNLVAVVTWMLLYLVEAQTVSRILEQNENRRLAAKAIHRTPTLPKRLMPVSLNSAKRAVYSLVNGRSRLTPAAANAGATAQHSSGTDTSTSSLNTSFGEGRGSVAITGGMGLLERPLVSPDGKENGHHSRGQIMHKEKQVPIDPSVTSKLPGTKREQQINQRHGYLRNFWYAAALAQDLKPDQPKEVKMLGRTVVLLRDEFGVPRAMDNVCPHRGAPLGKGWIKYFPEANGGMAPCIVCPYHGWAFDSEGKLREVPSLSDKERLPKRQLVETYPVVEKGGFVWLFFGSKTLPPDERPPIPFIPELEDPSWQAVYGEIEFDAPWWSVFDNAIDMSHIHYVHSDSFGNQDKPEIRDMRVEQYSHHISGTFSIHNKPVNPLWNWTAVDSVPVSFAAYLPSTSAVTITLARGIQMITFVNTVPVDEHRSVNRFCLIRNFASWSQFDAIARRAMYKILNEDKVMVETCKPESMRAEISLEPDLPQVAFRRLHQEWVDLGYAVSPDATQGFAGLLNLEEKRGDQEA</sequence>
<feature type="region of interest" description="Disordered" evidence="6">
    <location>
        <begin position="219"/>
        <end position="243"/>
    </location>
</feature>
<gene>
    <name evidence="8" type="ORF">DUNSADRAFT_275</name>
</gene>
<dbReference type="InterPro" id="IPR050584">
    <property type="entry name" value="Cholesterol_7-desaturase"/>
</dbReference>
<protein>
    <recommendedName>
        <fullName evidence="7">Rieske domain-containing protein</fullName>
    </recommendedName>
</protein>
<evidence type="ECO:0000313" key="8">
    <source>
        <dbReference type="EMBL" id="KAF5827662.1"/>
    </source>
</evidence>
<keyword evidence="9" id="KW-1185">Reference proteome</keyword>
<evidence type="ECO:0000256" key="3">
    <source>
        <dbReference type="ARBA" id="ARBA00023002"/>
    </source>
</evidence>
<evidence type="ECO:0000256" key="4">
    <source>
        <dbReference type="ARBA" id="ARBA00023004"/>
    </source>
</evidence>
<dbReference type="Pfam" id="PF19112">
    <property type="entry name" value="VanA_C"/>
    <property type="match status" value="1"/>
</dbReference>
<evidence type="ECO:0000313" key="9">
    <source>
        <dbReference type="Proteomes" id="UP000815325"/>
    </source>
</evidence>
<dbReference type="PANTHER" id="PTHR21266:SF60">
    <property type="entry name" value="3-KETOSTEROID-9-ALPHA-MONOOXYGENASE, OXYGENASE COMPONENT"/>
    <property type="match status" value="1"/>
</dbReference>
<keyword evidence="5" id="KW-0411">Iron-sulfur</keyword>
<feature type="compositionally biased region" description="Basic and acidic residues" evidence="6">
    <location>
        <begin position="44"/>
        <end position="53"/>
    </location>
</feature>
<dbReference type="SUPFAM" id="SSF55961">
    <property type="entry name" value="Bet v1-like"/>
    <property type="match status" value="1"/>
</dbReference>
<dbReference type="Gene3D" id="3.90.380.10">
    <property type="entry name" value="Naphthalene 1,2-dioxygenase Alpha Subunit, Chain A, domain 1"/>
    <property type="match status" value="1"/>
</dbReference>
<keyword evidence="4" id="KW-0408">Iron</keyword>
<dbReference type="InterPro" id="IPR044043">
    <property type="entry name" value="VanA_C_cat"/>
</dbReference>
<keyword evidence="2" id="KW-0479">Metal-binding</keyword>
<evidence type="ECO:0000256" key="2">
    <source>
        <dbReference type="ARBA" id="ARBA00022723"/>
    </source>
</evidence>
<proteinExistence type="predicted"/>
<dbReference type="InterPro" id="IPR036922">
    <property type="entry name" value="Rieske_2Fe-2S_sf"/>
</dbReference>
<evidence type="ECO:0000256" key="1">
    <source>
        <dbReference type="ARBA" id="ARBA00022714"/>
    </source>
</evidence>
<comment type="caution">
    <text evidence="8">The sequence shown here is derived from an EMBL/GenBank/DDBJ whole genome shotgun (WGS) entry which is preliminary data.</text>
</comment>
<feature type="domain" description="Rieske" evidence="7">
    <location>
        <begin position="317"/>
        <end position="430"/>
    </location>
</feature>
<organism evidence="8 9">
    <name type="scientific">Dunaliella salina</name>
    <name type="common">Green alga</name>
    <name type="synonym">Protococcus salinus</name>
    <dbReference type="NCBI Taxonomy" id="3046"/>
    <lineage>
        <taxon>Eukaryota</taxon>
        <taxon>Viridiplantae</taxon>
        <taxon>Chlorophyta</taxon>
        <taxon>core chlorophytes</taxon>
        <taxon>Chlorophyceae</taxon>
        <taxon>CS clade</taxon>
        <taxon>Chlamydomonadales</taxon>
        <taxon>Dunaliellaceae</taxon>
        <taxon>Dunaliella</taxon>
    </lineage>
</organism>
<evidence type="ECO:0000259" key="7">
    <source>
        <dbReference type="PROSITE" id="PS51296"/>
    </source>
</evidence>
<feature type="region of interest" description="Disordered" evidence="6">
    <location>
        <begin position="40"/>
        <end position="84"/>
    </location>
</feature>